<organism evidence="1 2">
    <name type="scientific">Penicillium concentricum</name>
    <dbReference type="NCBI Taxonomy" id="293559"/>
    <lineage>
        <taxon>Eukaryota</taxon>
        <taxon>Fungi</taxon>
        <taxon>Dikarya</taxon>
        <taxon>Ascomycota</taxon>
        <taxon>Pezizomycotina</taxon>
        <taxon>Eurotiomycetes</taxon>
        <taxon>Eurotiomycetidae</taxon>
        <taxon>Eurotiales</taxon>
        <taxon>Aspergillaceae</taxon>
        <taxon>Penicillium</taxon>
    </lineage>
</organism>
<protein>
    <submittedName>
        <fullName evidence="1">Uncharacterized protein</fullName>
    </submittedName>
</protein>
<accession>A0A9W9VAT8</accession>
<name>A0A9W9VAT8_9EURO</name>
<dbReference type="GeneID" id="81462833"/>
<proteinExistence type="predicted"/>
<evidence type="ECO:0000313" key="2">
    <source>
        <dbReference type="Proteomes" id="UP001147752"/>
    </source>
</evidence>
<dbReference type="GO" id="GO:0008080">
    <property type="term" value="F:N-acetyltransferase activity"/>
    <property type="evidence" value="ECO:0007669"/>
    <property type="project" value="TreeGrafter"/>
</dbReference>
<reference evidence="1" key="2">
    <citation type="journal article" date="2023" name="IMA Fungus">
        <title>Comparative genomic study of the Penicillium genus elucidates a diverse pangenome and 15 lateral gene transfer events.</title>
        <authorList>
            <person name="Petersen C."/>
            <person name="Sorensen T."/>
            <person name="Nielsen M.R."/>
            <person name="Sondergaard T.E."/>
            <person name="Sorensen J.L."/>
            <person name="Fitzpatrick D.A."/>
            <person name="Frisvad J.C."/>
            <person name="Nielsen K.L."/>
        </authorList>
    </citation>
    <scope>NUCLEOTIDE SEQUENCE</scope>
    <source>
        <strain evidence="1">IBT 3081</strain>
    </source>
</reference>
<dbReference type="EMBL" id="JAPZBT010000002">
    <property type="protein sequence ID" value="KAJ5373914.1"/>
    <property type="molecule type" value="Genomic_DNA"/>
</dbReference>
<dbReference type="PANTHER" id="PTHR28037">
    <property type="entry name" value="ALCOHOL O-ACETYLTRANSFERASE 1-RELATED"/>
    <property type="match status" value="1"/>
</dbReference>
<dbReference type="PANTHER" id="PTHR28037:SF1">
    <property type="entry name" value="ALCOHOL O-ACETYLTRANSFERASE 1-RELATED"/>
    <property type="match status" value="1"/>
</dbReference>
<dbReference type="AlphaFoldDB" id="A0A9W9VAT8"/>
<gene>
    <name evidence="1" type="ORF">N7517_005920</name>
</gene>
<dbReference type="OrthoDB" id="2150604at2759"/>
<dbReference type="RefSeq" id="XP_056579900.1">
    <property type="nucleotide sequence ID" value="XM_056723650.1"/>
</dbReference>
<keyword evidence="2" id="KW-1185">Reference proteome</keyword>
<reference evidence="1" key="1">
    <citation type="submission" date="2022-12" db="EMBL/GenBank/DDBJ databases">
        <authorList>
            <person name="Petersen C."/>
        </authorList>
    </citation>
    <scope>NUCLEOTIDE SEQUENCE</scope>
    <source>
        <strain evidence="1">IBT 3081</strain>
    </source>
</reference>
<evidence type="ECO:0000313" key="1">
    <source>
        <dbReference type="EMBL" id="KAJ5373914.1"/>
    </source>
</evidence>
<sequence>MLWSPFDEKGGPAATQVRVHSSGNVVTAAYYHHCVALPLESLQPLVYNALSRVIMQFPGMGAILQQVPFIQIKDGRDQEVEMLVEEQQNMGFSQPSEQEPCWRLVVAYTAEQNYMSDMVACFVVGETARDRFCAVAFHRSFLAALLLVNQTKISKQPSEYPSPIASKRLSGTSISRQARQTNYTQCHSRFKTVTLGAKETARLLADCFASTTLTGVIQAILAASLFANLTSEFCYLRTAGQISPSGTIGNPIAAPCSRYIVTHDRAQGWNVASVWNEAQRIHTASKSELSEKMRKNGLIGLLRHEGDDTKYTRETSGVSAAVSSMGSFQDPKSSVSQEQRQWQTRRVICSNYNTEIGAALWITLVVGGDGCLIMGFSWLEGIIEEVWLDQVIATMRRMIEEPLHADGAMKTRTTIPEPLPWGGSMSRLVCLVRDLMLD</sequence>
<dbReference type="InterPro" id="IPR052058">
    <property type="entry name" value="Alcohol_O-acetyltransferase"/>
</dbReference>
<comment type="caution">
    <text evidence="1">The sequence shown here is derived from an EMBL/GenBank/DDBJ whole genome shotgun (WGS) entry which is preliminary data.</text>
</comment>
<dbReference type="Proteomes" id="UP001147752">
    <property type="component" value="Unassembled WGS sequence"/>
</dbReference>